<sequence length="78" mass="8940">MAENQTATNTQAAANEQPSIDQPPPVTYQMEDPYFFHGSKQLESTLVAERLNTTNYDDKSRAMFNQNHKRQIQSMEFG</sequence>
<dbReference type="EMBL" id="OZ034822">
    <property type="protein sequence ID" value="CAL1412091.1"/>
    <property type="molecule type" value="Genomic_DNA"/>
</dbReference>
<name>A0AAV2GMX1_9ROSI</name>
<reference evidence="2 3" key="1">
    <citation type="submission" date="2024-04" db="EMBL/GenBank/DDBJ databases">
        <authorList>
            <person name="Fracassetti M."/>
        </authorList>
    </citation>
    <scope>NUCLEOTIDE SEQUENCE [LARGE SCALE GENOMIC DNA]</scope>
</reference>
<evidence type="ECO:0000313" key="3">
    <source>
        <dbReference type="Proteomes" id="UP001497516"/>
    </source>
</evidence>
<keyword evidence="3" id="KW-1185">Reference proteome</keyword>
<evidence type="ECO:0000313" key="2">
    <source>
        <dbReference type="EMBL" id="CAL1412091.1"/>
    </source>
</evidence>
<protein>
    <submittedName>
        <fullName evidence="2">Uncharacterized protein</fullName>
    </submittedName>
</protein>
<dbReference type="Proteomes" id="UP001497516">
    <property type="component" value="Chromosome 9"/>
</dbReference>
<organism evidence="2 3">
    <name type="scientific">Linum trigynum</name>
    <dbReference type="NCBI Taxonomy" id="586398"/>
    <lineage>
        <taxon>Eukaryota</taxon>
        <taxon>Viridiplantae</taxon>
        <taxon>Streptophyta</taxon>
        <taxon>Embryophyta</taxon>
        <taxon>Tracheophyta</taxon>
        <taxon>Spermatophyta</taxon>
        <taxon>Magnoliopsida</taxon>
        <taxon>eudicotyledons</taxon>
        <taxon>Gunneridae</taxon>
        <taxon>Pentapetalae</taxon>
        <taxon>rosids</taxon>
        <taxon>fabids</taxon>
        <taxon>Malpighiales</taxon>
        <taxon>Linaceae</taxon>
        <taxon>Linum</taxon>
    </lineage>
</organism>
<gene>
    <name evidence="2" type="ORF">LTRI10_LOCUS51407</name>
</gene>
<accession>A0AAV2GMX1</accession>
<feature type="region of interest" description="Disordered" evidence="1">
    <location>
        <begin position="1"/>
        <end position="30"/>
    </location>
</feature>
<dbReference type="AlphaFoldDB" id="A0AAV2GMX1"/>
<feature type="compositionally biased region" description="Low complexity" evidence="1">
    <location>
        <begin position="1"/>
        <end position="17"/>
    </location>
</feature>
<evidence type="ECO:0000256" key="1">
    <source>
        <dbReference type="SAM" id="MobiDB-lite"/>
    </source>
</evidence>
<proteinExistence type="predicted"/>